<keyword evidence="3" id="KW-1185">Reference proteome</keyword>
<comment type="caution">
    <text evidence="2">The sequence shown here is derived from an EMBL/GenBank/DDBJ whole genome shotgun (WGS) entry which is preliminary data.</text>
</comment>
<evidence type="ECO:0000313" key="3">
    <source>
        <dbReference type="Proteomes" id="UP000584642"/>
    </source>
</evidence>
<dbReference type="Gene3D" id="3.40.630.30">
    <property type="match status" value="1"/>
</dbReference>
<evidence type="ECO:0000313" key="2">
    <source>
        <dbReference type="EMBL" id="NYZ18795.1"/>
    </source>
</evidence>
<organism evidence="2 3">
    <name type="scientific">Azospirillum oleiclasticum</name>
    <dbReference type="NCBI Taxonomy" id="2735135"/>
    <lineage>
        <taxon>Bacteria</taxon>
        <taxon>Pseudomonadati</taxon>
        <taxon>Pseudomonadota</taxon>
        <taxon>Alphaproteobacteria</taxon>
        <taxon>Rhodospirillales</taxon>
        <taxon>Azospirillaceae</taxon>
        <taxon>Azospirillum</taxon>
    </lineage>
</organism>
<feature type="domain" description="N-acetyltransferase" evidence="1">
    <location>
        <begin position="6"/>
        <end position="150"/>
    </location>
</feature>
<dbReference type="RefSeq" id="WP_180280510.1">
    <property type="nucleotide sequence ID" value="NZ_JABFDB010000001.1"/>
</dbReference>
<dbReference type="SUPFAM" id="SSF55729">
    <property type="entry name" value="Acyl-CoA N-acyltransferases (Nat)"/>
    <property type="match status" value="1"/>
</dbReference>
<dbReference type="EMBL" id="JABFDB010000001">
    <property type="protein sequence ID" value="NYZ18795.1"/>
    <property type="molecule type" value="Genomic_DNA"/>
</dbReference>
<accession>A0ABX2T3B5</accession>
<gene>
    <name evidence="2" type="ORF">HND93_03655</name>
</gene>
<sequence>MHSRWYRFDELTAAALYEILAFRQGILVVEQASAYPDLDFVDLRALHLLVTDSPEGRLVGYLRTMAPAEAGGPASFGRIVVAAEARGRGLGATLVAAALDRLEREHPAAEVVIGAQAHLRDFYGRFGFTPEGAPYDDGGIEHIHMRLRHPWNRTALTR</sequence>
<evidence type="ECO:0000259" key="1">
    <source>
        <dbReference type="PROSITE" id="PS51186"/>
    </source>
</evidence>
<name>A0ABX2T3B5_9PROT</name>
<dbReference type="InterPro" id="IPR000182">
    <property type="entry name" value="GNAT_dom"/>
</dbReference>
<dbReference type="CDD" id="cd04301">
    <property type="entry name" value="NAT_SF"/>
    <property type="match status" value="1"/>
</dbReference>
<protein>
    <submittedName>
        <fullName evidence="2">GNAT family N-acetyltransferase</fullName>
    </submittedName>
</protein>
<dbReference type="Proteomes" id="UP000584642">
    <property type="component" value="Unassembled WGS sequence"/>
</dbReference>
<dbReference type="Pfam" id="PF13673">
    <property type="entry name" value="Acetyltransf_10"/>
    <property type="match status" value="1"/>
</dbReference>
<dbReference type="InterPro" id="IPR016181">
    <property type="entry name" value="Acyl_CoA_acyltransferase"/>
</dbReference>
<proteinExistence type="predicted"/>
<dbReference type="PROSITE" id="PS51186">
    <property type="entry name" value="GNAT"/>
    <property type="match status" value="1"/>
</dbReference>
<reference evidence="2 3" key="1">
    <citation type="submission" date="2020-05" db="EMBL/GenBank/DDBJ databases">
        <title>Azospirillum oleiclasticum sp. nov, a nitrogen-fixing and heavy crude oil-emulsifying bacterium isolated from the crude oil of Yumen Oilfield.</title>
        <authorList>
            <person name="Wu D."/>
            <person name="Cai M."/>
            <person name="Zhang X."/>
        </authorList>
    </citation>
    <scope>NUCLEOTIDE SEQUENCE [LARGE SCALE GENOMIC DNA]</scope>
    <source>
        <strain evidence="2 3">ROY-1-1-2</strain>
    </source>
</reference>